<protein>
    <submittedName>
        <fullName evidence="1">Uncharacterized protein</fullName>
    </submittedName>
</protein>
<evidence type="ECO:0000313" key="1">
    <source>
        <dbReference type="EMBL" id="MDR6239038.1"/>
    </source>
</evidence>
<dbReference type="AlphaFoldDB" id="A0AAE4BSP6"/>
<proteinExistence type="predicted"/>
<name>A0AAE4BSP6_9BACT</name>
<comment type="caution">
    <text evidence="1">The sequence shown here is derived from an EMBL/GenBank/DDBJ whole genome shotgun (WGS) entry which is preliminary data.</text>
</comment>
<dbReference type="EMBL" id="JAVDQD010000002">
    <property type="protein sequence ID" value="MDR6239038.1"/>
    <property type="molecule type" value="Genomic_DNA"/>
</dbReference>
<organism evidence="1 2">
    <name type="scientific">Aureibacter tunicatorum</name>
    <dbReference type="NCBI Taxonomy" id="866807"/>
    <lineage>
        <taxon>Bacteria</taxon>
        <taxon>Pseudomonadati</taxon>
        <taxon>Bacteroidota</taxon>
        <taxon>Cytophagia</taxon>
        <taxon>Cytophagales</taxon>
        <taxon>Persicobacteraceae</taxon>
        <taxon>Aureibacter</taxon>
    </lineage>
</organism>
<gene>
    <name evidence="1" type="ORF">HNQ88_002075</name>
</gene>
<evidence type="ECO:0000313" key="2">
    <source>
        <dbReference type="Proteomes" id="UP001185092"/>
    </source>
</evidence>
<sequence>MVPNKSNLSKLENILSKVGFKIRYEKGNFKSGFCLLNKNKIVILNKYISIPNQFEILKNLFQNNNISKDNLSEEEILFLKKLNL</sequence>
<dbReference type="Proteomes" id="UP001185092">
    <property type="component" value="Unassembled WGS sequence"/>
</dbReference>
<keyword evidence="2" id="KW-1185">Reference proteome</keyword>
<reference evidence="1" key="1">
    <citation type="submission" date="2023-07" db="EMBL/GenBank/DDBJ databases">
        <title>Genomic Encyclopedia of Type Strains, Phase IV (KMG-IV): sequencing the most valuable type-strain genomes for metagenomic binning, comparative biology and taxonomic classification.</title>
        <authorList>
            <person name="Goeker M."/>
        </authorList>
    </citation>
    <scope>NUCLEOTIDE SEQUENCE</scope>
    <source>
        <strain evidence="1">DSM 26174</strain>
    </source>
</reference>
<accession>A0AAE4BSP6</accession>